<organism evidence="1 2">
    <name type="scientific">Clavispora lusitaniae</name>
    <name type="common">Candida lusitaniae</name>
    <dbReference type="NCBI Taxonomy" id="36911"/>
    <lineage>
        <taxon>Eukaryota</taxon>
        <taxon>Fungi</taxon>
        <taxon>Dikarya</taxon>
        <taxon>Ascomycota</taxon>
        <taxon>Saccharomycotina</taxon>
        <taxon>Pichiomycetes</taxon>
        <taxon>Metschnikowiaceae</taxon>
        <taxon>Clavispora</taxon>
    </lineage>
</organism>
<evidence type="ECO:0000313" key="1">
    <source>
        <dbReference type="EMBL" id="QFZ25812.1"/>
    </source>
</evidence>
<keyword evidence="2" id="KW-1185">Reference proteome</keyword>
<protein>
    <submittedName>
        <fullName evidence="1">DASH complex subunit</fullName>
    </submittedName>
</protein>
<dbReference type="EMBL" id="CP038484">
    <property type="protein sequence ID" value="QFZ25812.1"/>
    <property type="molecule type" value="Genomic_DNA"/>
</dbReference>
<evidence type="ECO:0000313" key="2">
    <source>
        <dbReference type="Proteomes" id="UP000326582"/>
    </source>
</evidence>
<dbReference type="Proteomes" id="UP000326582">
    <property type="component" value="Chromosome 1"/>
</dbReference>
<accession>A0ACD0WEB3</accession>
<proteinExistence type="predicted"/>
<reference evidence="2" key="1">
    <citation type="journal article" date="2019" name="MBio">
        <title>Comparative genomics for the elucidation of multidrug resistance (MDR) in Candida lusitaniae.</title>
        <authorList>
            <person name="Kannan A."/>
            <person name="Asner S.A."/>
            <person name="Trachsel E."/>
            <person name="Kelly S."/>
            <person name="Parker J."/>
            <person name="Sanglard D."/>
        </authorList>
    </citation>
    <scope>NUCLEOTIDE SEQUENCE [LARGE SCALE GENOMIC DNA]</scope>
    <source>
        <strain evidence="2">P1</strain>
    </source>
</reference>
<name>A0ACD0WEB3_CLALS</name>
<sequence>MTYIQHMIKSHQQSRCTTPRLSSMSSLQSKIEQKREELENLQELKKFTEILVKQLEQIEEKFATMADGAESVSLVLSNWKNVMNSVSLASLGLLKYSSKDFKENVPLPECLVRIKLDKDDEPDIEGDKEESGVAKSPQGDK</sequence>
<gene>
    <name evidence="1" type="ORF">EJF14_10924</name>
</gene>